<evidence type="ECO:0000313" key="1">
    <source>
        <dbReference type="EMBL" id="RAO01849.1"/>
    </source>
</evidence>
<gene>
    <name evidence="1" type="ORF">GAR05_01457</name>
</gene>
<name>A0ABX9CM55_9ACTN</name>
<accession>A0ABX9CM55</accession>
<organism evidence="1 2">
    <name type="scientific">Micromonospora saelicesensis</name>
    <dbReference type="NCBI Taxonomy" id="285676"/>
    <lineage>
        <taxon>Bacteria</taxon>
        <taxon>Bacillati</taxon>
        <taxon>Actinomycetota</taxon>
        <taxon>Actinomycetes</taxon>
        <taxon>Micromonosporales</taxon>
        <taxon>Micromonosporaceae</taxon>
        <taxon>Micromonospora</taxon>
    </lineage>
</organism>
<keyword evidence="2" id="KW-1185">Reference proteome</keyword>
<comment type="caution">
    <text evidence="1">The sequence shown here is derived from an EMBL/GenBank/DDBJ whole genome shotgun (WGS) entry which is preliminary data.</text>
</comment>
<dbReference type="Proteomes" id="UP000249334">
    <property type="component" value="Unassembled WGS sequence"/>
</dbReference>
<dbReference type="EMBL" id="PXXW01000013">
    <property type="protein sequence ID" value="RAO01849.1"/>
    <property type="molecule type" value="Genomic_DNA"/>
</dbReference>
<reference evidence="1 2" key="1">
    <citation type="submission" date="2018-03" db="EMBL/GenBank/DDBJ databases">
        <title>Genomic framework for the identification of Micromonospora saelicesensis and Micromonospora noduli.</title>
        <authorList>
            <person name="Riesco R."/>
            <person name="Trujillo M.E."/>
        </authorList>
    </citation>
    <scope>NUCLEOTIDE SEQUENCE [LARGE SCALE GENOMIC DNA]</scope>
    <source>
        <strain evidence="1 2">GAR05</strain>
    </source>
</reference>
<evidence type="ECO:0000313" key="2">
    <source>
        <dbReference type="Proteomes" id="UP000249334"/>
    </source>
</evidence>
<protein>
    <submittedName>
        <fullName evidence="1">Uncharacterized protein</fullName>
    </submittedName>
</protein>
<proteinExistence type="predicted"/>
<sequence>MWRPARWFSCRKRLIPRRFAGELWWHVDALGGPADGEEVEISRSLAAGRALIAAGPDGVSSMTFRLVGDDAYPRPAALIAGLTVGSDREQARAILGDPVQAASDEFVVEGVRIRLGYAADGLVEISLARPDS</sequence>